<name>W2RQQ0_CYPE1</name>
<keyword evidence="4 7" id="KW-0010">Activator</keyword>
<feature type="domain" description="Mediator complex subunit Med1" evidence="9">
    <location>
        <begin position="138"/>
        <end position="551"/>
    </location>
</feature>
<organism evidence="10 11">
    <name type="scientific">Cyphellophora europaea (strain CBS 101466)</name>
    <name type="common">Phialophora europaea</name>
    <dbReference type="NCBI Taxonomy" id="1220924"/>
    <lineage>
        <taxon>Eukaryota</taxon>
        <taxon>Fungi</taxon>
        <taxon>Dikarya</taxon>
        <taxon>Ascomycota</taxon>
        <taxon>Pezizomycotina</taxon>
        <taxon>Eurotiomycetes</taxon>
        <taxon>Chaetothyriomycetidae</taxon>
        <taxon>Chaetothyriales</taxon>
        <taxon>Cyphellophoraceae</taxon>
        <taxon>Cyphellophora</taxon>
    </lineage>
</organism>
<gene>
    <name evidence="10" type="ORF">HMPREF1541_07667</name>
</gene>
<dbReference type="VEuPathDB" id="FungiDB:HMPREF1541_07667"/>
<feature type="compositionally biased region" description="Low complexity" evidence="8">
    <location>
        <begin position="40"/>
        <end position="54"/>
    </location>
</feature>
<dbReference type="RefSeq" id="XP_008720213.1">
    <property type="nucleotide sequence ID" value="XM_008721991.1"/>
</dbReference>
<dbReference type="STRING" id="1220924.W2RQQ0"/>
<dbReference type="Proteomes" id="UP000030752">
    <property type="component" value="Unassembled WGS sequence"/>
</dbReference>
<dbReference type="eggNOG" id="ENOG502RYK5">
    <property type="taxonomic scope" value="Eukaryota"/>
</dbReference>
<dbReference type="HOGENOM" id="CLU_008378_2_0_1"/>
<dbReference type="GeneID" id="19975006"/>
<dbReference type="InterPro" id="IPR019680">
    <property type="entry name" value="Mediator_Med1"/>
</dbReference>
<dbReference type="AlphaFoldDB" id="W2RQQ0"/>
<dbReference type="PANTHER" id="PTHR35041">
    <property type="entry name" value="MEDIATOR OF RNA POLYMERASE II TRANSCRIPTION SUBUNIT 1"/>
    <property type="match status" value="1"/>
</dbReference>
<feature type="region of interest" description="Disordered" evidence="8">
    <location>
        <begin position="318"/>
        <end position="340"/>
    </location>
</feature>
<evidence type="ECO:0000256" key="4">
    <source>
        <dbReference type="ARBA" id="ARBA00023159"/>
    </source>
</evidence>
<dbReference type="GO" id="GO:0003712">
    <property type="term" value="F:transcription coregulator activity"/>
    <property type="evidence" value="ECO:0007669"/>
    <property type="project" value="InterPro"/>
</dbReference>
<protein>
    <recommendedName>
        <fullName evidence="7">Mediator of RNA polymerase II transcription subunit 1</fullName>
    </recommendedName>
    <alternativeName>
        <fullName evidence="7">Mediator complex subunit 1</fullName>
    </alternativeName>
</protein>
<evidence type="ECO:0000256" key="3">
    <source>
        <dbReference type="ARBA" id="ARBA00023015"/>
    </source>
</evidence>
<proteinExistence type="inferred from homology"/>
<evidence type="ECO:0000256" key="5">
    <source>
        <dbReference type="ARBA" id="ARBA00023163"/>
    </source>
</evidence>
<dbReference type="InParanoid" id="W2RQQ0"/>
<evidence type="ECO:0000259" key="9">
    <source>
        <dbReference type="Pfam" id="PF10744"/>
    </source>
</evidence>
<dbReference type="GO" id="GO:0045944">
    <property type="term" value="P:positive regulation of transcription by RNA polymerase II"/>
    <property type="evidence" value="ECO:0007669"/>
    <property type="project" value="UniProtKB-ARBA"/>
</dbReference>
<feature type="region of interest" description="Disordered" evidence="8">
    <location>
        <begin position="1"/>
        <end position="66"/>
    </location>
</feature>
<comment type="subcellular location">
    <subcellularLocation>
        <location evidence="1 7">Nucleus</location>
    </subcellularLocation>
</comment>
<feature type="compositionally biased region" description="Polar residues" evidence="8">
    <location>
        <begin position="1"/>
        <end position="12"/>
    </location>
</feature>
<evidence type="ECO:0000256" key="2">
    <source>
        <dbReference type="ARBA" id="ARBA00006210"/>
    </source>
</evidence>
<evidence type="ECO:0000256" key="8">
    <source>
        <dbReference type="SAM" id="MobiDB-lite"/>
    </source>
</evidence>
<evidence type="ECO:0000256" key="7">
    <source>
        <dbReference type="RuleBase" id="RU364059"/>
    </source>
</evidence>
<keyword evidence="6 7" id="KW-0539">Nucleus</keyword>
<evidence type="ECO:0000256" key="6">
    <source>
        <dbReference type="ARBA" id="ARBA00023242"/>
    </source>
</evidence>
<keyword evidence="11" id="KW-1185">Reference proteome</keyword>
<keyword evidence="5 7" id="KW-0804">Transcription</keyword>
<keyword evidence="3 7" id="KW-0805">Transcription regulation</keyword>
<sequence length="687" mass="75009">MATPTPSRSISTPKPHLPNTPSRMMASPRPGTAAGKTLAHKSPATATKTPASTHSHIHGLGVASQPSSTPLAAAAIHDELLNLNSPAAALINAIAQNGLTPLGNGAEGLGISAQGGVGTGRDGQSTRAPAEERIQRLQQAIDSLRSKVVGRGITRDGIERVARLHGFEALWDEDNLVIAGNVVEIEITFDSVLRDNVKDLSLKFNYNEEQHVQKEGTAILKAQSGVRTAEDIGQAKDLSDFADNIQYLAQLDPIDVKPNPFQLVSNLYQSFQDIWKEEKRRMHWRSRLQHLRKGALGISNMDHAPELGLTLGFWHEPGAASDAGEDETSDSPPSLGSEEGLWKGKISCEAGLPSLYLSKDWIGSKILTEGQAGQNVLDASDTSYRPDWTEFTNGLAIKSGEKEDTDMETEKPQDAMPQSLNVHFTFNLRPEVLLPLAVMSRLNSEISMVDIDPQKASTYHRVLQRARSRKLGRSEEAEVDTRWSRNLACIDSQGQLSYQGHSYKLYSAAPDSELWCYPISKLRFNHPRQIAEILPLLRQHVVVWSMLEKLVTQPAATTKVPERPKVEDGKRVFKRSNKVPAGGNANGGSDSTSLNIDIMLDVLSDPSKVRLELFAPLKRSGGHKIRELMLHVSILVKAGGVVEVTNLDGFDNGDLPGLRTKLSKMLTATVDIGMVLHWLLDKATTSS</sequence>
<dbReference type="PANTHER" id="PTHR35041:SF4">
    <property type="entry name" value="MEDIATOR OF RNA POLYMERASE II TRANSCRIPTION SUBUNIT 1"/>
    <property type="match status" value="1"/>
</dbReference>
<comment type="similarity">
    <text evidence="2 7">Belongs to the Mediator complex subunit 1 family.</text>
</comment>
<evidence type="ECO:0000313" key="11">
    <source>
        <dbReference type="Proteomes" id="UP000030752"/>
    </source>
</evidence>
<dbReference type="Pfam" id="PF10744">
    <property type="entry name" value="Med1"/>
    <property type="match status" value="1"/>
</dbReference>
<comment type="function">
    <text evidence="7">Component of the Mediator complex, a coactivator involved in the regulated transcription of nearly all RNA polymerase II-dependent genes. Mediator functions as a bridge to convey information from gene-specific regulatory proteins to the basal RNA polymerase II transcription machinery. Mediator is recruited to promoters by direct interactions with regulatory proteins and serves as a scaffold for the assembly of a functional preinitiation complex with RNA polymerase II and the general transcription factors.</text>
</comment>
<dbReference type="GO" id="GO:0016592">
    <property type="term" value="C:mediator complex"/>
    <property type="evidence" value="ECO:0007669"/>
    <property type="project" value="InterPro"/>
</dbReference>
<dbReference type="EMBL" id="KB822723">
    <property type="protein sequence ID" value="ETN38044.1"/>
    <property type="molecule type" value="Genomic_DNA"/>
</dbReference>
<evidence type="ECO:0000313" key="10">
    <source>
        <dbReference type="EMBL" id="ETN38044.1"/>
    </source>
</evidence>
<evidence type="ECO:0000256" key="1">
    <source>
        <dbReference type="ARBA" id="ARBA00004123"/>
    </source>
</evidence>
<dbReference type="OrthoDB" id="1936100at2759"/>
<reference evidence="10 11" key="1">
    <citation type="submission" date="2013-03" db="EMBL/GenBank/DDBJ databases">
        <title>The Genome Sequence of Phialophora europaea CBS 101466.</title>
        <authorList>
            <consortium name="The Broad Institute Genomics Platform"/>
            <person name="Cuomo C."/>
            <person name="de Hoog S."/>
            <person name="Gorbushina A."/>
            <person name="Walker B."/>
            <person name="Young S.K."/>
            <person name="Zeng Q."/>
            <person name="Gargeya S."/>
            <person name="Fitzgerald M."/>
            <person name="Haas B."/>
            <person name="Abouelleil A."/>
            <person name="Allen A.W."/>
            <person name="Alvarado L."/>
            <person name="Arachchi H.M."/>
            <person name="Berlin A.M."/>
            <person name="Chapman S.B."/>
            <person name="Gainer-Dewar J."/>
            <person name="Goldberg J."/>
            <person name="Griggs A."/>
            <person name="Gujja S."/>
            <person name="Hansen M."/>
            <person name="Howarth C."/>
            <person name="Imamovic A."/>
            <person name="Ireland A."/>
            <person name="Larimer J."/>
            <person name="McCowan C."/>
            <person name="Murphy C."/>
            <person name="Pearson M."/>
            <person name="Poon T.W."/>
            <person name="Priest M."/>
            <person name="Roberts A."/>
            <person name="Saif S."/>
            <person name="Shea T."/>
            <person name="Sisk P."/>
            <person name="Sykes S."/>
            <person name="Wortman J."/>
            <person name="Nusbaum C."/>
            <person name="Birren B."/>
        </authorList>
    </citation>
    <scope>NUCLEOTIDE SEQUENCE [LARGE SCALE GENOMIC DNA]</scope>
    <source>
        <strain evidence="10 11">CBS 101466</strain>
    </source>
</reference>
<accession>W2RQQ0</accession>